<dbReference type="Proteomes" id="UP000199408">
    <property type="component" value="Unassembled WGS sequence"/>
</dbReference>
<dbReference type="RefSeq" id="WP_091299521.1">
    <property type="nucleotide sequence ID" value="NZ_FMDN01000015.1"/>
</dbReference>
<reference evidence="2" key="1">
    <citation type="submission" date="2016-06" db="EMBL/GenBank/DDBJ databases">
        <authorList>
            <person name="Varghese N."/>
        </authorList>
    </citation>
    <scope>NUCLEOTIDE SEQUENCE [LARGE SCALE GENOMIC DNA]</scope>
    <source>
        <strain evidence="2">DSM 43171</strain>
    </source>
</reference>
<proteinExistence type="predicted"/>
<protein>
    <submittedName>
        <fullName evidence="1">Uncharacterized protein</fullName>
    </submittedName>
</protein>
<gene>
    <name evidence="1" type="ORF">GA0070560_115102</name>
</gene>
<evidence type="ECO:0000313" key="2">
    <source>
        <dbReference type="Proteomes" id="UP000199408"/>
    </source>
</evidence>
<sequence length="143" mass="15993">MDDGAHAWREQRERAVRAHAAAHEQRRADEAAEAARLVAWFAAEANQRGLRRRRLSVQPYDGGGRYRSRLTGWYVDRARSRAVDAHGNFYLLSVPSGLRARLFGATPRPQPAPLIVGEGGRDGESVPLRELLTRRLAAGDDWP</sequence>
<accession>A0A1C5IRE9</accession>
<dbReference type="EMBL" id="FMDN01000015">
    <property type="protein sequence ID" value="SCG60928.1"/>
    <property type="molecule type" value="Genomic_DNA"/>
</dbReference>
<dbReference type="STRING" id="47864.GA0070560_115102"/>
<organism evidence="1 2">
    <name type="scientific">Micromonospora halophytica</name>
    <dbReference type="NCBI Taxonomy" id="47864"/>
    <lineage>
        <taxon>Bacteria</taxon>
        <taxon>Bacillati</taxon>
        <taxon>Actinomycetota</taxon>
        <taxon>Actinomycetes</taxon>
        <taxon>Micromonosporales</taxon>
        <taxon>Micromonosporaceae</taxon>
        <taxon>Micromonospora</taxon>
    </lineage>
</organism>
<evidence type="ECO:0000313" key="1">
    <source>
        <dbReference type="EMBL" id="SCG60928.1"/>
    </source>
</evidence>
<keyword evidence="2" id="KW-1185">Reference proteome</keyword>
<dbReference type="AlphaFoldDB" id="A0A1C5IRE9"/>
<name>A0A1C5IRE9_9ACTN</name>
<dbReference type="OrthoDB" id="3254362at2"/>